<sequence>MSEIFNKKIALEMVGDDSELLSILVQAFLSVEFSPEKLNELVLSKKNAQAASYVHRVKGAARQLAMEKLAQTGQKLEDVLREKNTGEVQKLQKLIDDFCECYAESLKTIQKEAG</sequence>
<dbReference type="GO" id="GO:0004672">
    <property type="term" value="F:protein kinase activity"/>
    <property type="evidence" value="ECO:0007669"/>
    <property type="project" value="UniProtKB-ARBA"/>
</dbReference>
<keyword evidence="1" id="KW-0597">Phosphoprotein</keyword>
<evidence type="ECO:0000313" key="4">
    <source>
        <dbReference type="Proteomes" id="UP000190395"/>
    </source>
</evidence>
<organism evidence="3 4">
    <name type="scientific">Treponema berlinense</name>
    <dbReference type="NCBI Taxonomy" id="225004"/>
    <lineage>
        <taxon>Bacteria</taxon>
        <taxon>Pseudomonadati</taxon>
        <taxon>Spirochaetota</taxon>
        <taxon>Spirochaetia</taxon>
        <taxon>Spirochaetales</taxon>
        <taxon>Treponemataceae</taxon>
        <taxon>Treponema</taxon>
    </lineage>
</organism>
<feature type="modified residue" description="Phosphohistidine" evidence="1">
    <location>
        <position position="55"/>
    </location>
</feature>
<dbReference type="OrthoDB" id="6386737at2"/>
<dbReference type="GeneID" id="303366917"/>
<evidence type="ECO:0000259" key="2">
    <source>
        <dbReference type="PROSITE" id="PS50894"/>
    </source>
</evidence>
<dbReference type="SUPFAM" id="SSF47226">
    <property type="entry name" value="Histidine-containing phosphotransfer domain, HPT domain"/>
    <property type="match status" value="1"/>
</dbReference>
<gene>
    <name evidence="3" type="ORF">SAMN02745152_00650</name>
</gene>
<dbReference type="Gene3D" id="1.20.120.160">
    <property type="entry name" value="HPT domain"/>
    <property type="match status" value="1"/>
</dbReference>
<dbReference type="InterPro" id="IPR008207">
    <property type="entry name" value="Sig_transdc_His_kin_Hpt_dom"/>
</dbReference>
<keyword evidence="4" id="KW-1185">Reference proteome</keyword>
<dbReference type="AlphaFoldDB" id="A0A1T4LR64"/>
<dbReference type="PROSITE" id="PS50894">
    <property type="entry name" value="HPT"/>
    <property type="match status" value="1"/>
</dbReference>
<name>A0A1T4LR64_9SPIR</name>
<evidence type="ECO:0000256" key="1">
    <source>
        <dbReference type="PROSITE-ProRule" id="PRU00110"/>
    </source>
</evidence>
<dbReference type="EMBL" id="FUXC01000002">
    <property type="protein sequence ID" value="SJZ57141.1"/>
    <property type="molecule type" value="Genomic_DNA"/>
</dbReference>
<protein>
    <submittedName>
        <fullName evidence="3">HPt (Histidine-containing phosphotransfer) domain-containing protein</fullName>
    </submittedName>
</protein>
<reference evidence="3 4" key="1">
    <citation type="submission" date="2017-02" db="EMBL/GenBank/DDBJ databases">
        <authorList>
            <person name="Peterson S.W."/>
        </authorList>
    </citation>
    <scope>NUCLEOTIDE SEQUENCE [LARGE SCALE GENOMIC DNA]</scope>
    <source>
        <strain evidence="3 4">ATCC BAA-909</strain>
    </source>
</reference>
<dbReference type="InterPro" id="IPR036641">
    <property type="entry name" value="HPT_dom_sf"/>
</dbReference>
<dbReference type="Proteomes" id="UP000190395">
    <property type="component" value="Unassembled WGS sequence"/>
</dbReference>
<evidence type="ECO:0000313" key="3">
    <source>
        <dbReference type="EMBL" id="SJZ57141.1"/>
    </source>
</evidence>
<proteinExistence type="predicted"/>
<feature type="domain" description="HPt" evidence="2">
    <location>
        <begin position="16"/>
        <end position="114"/>
    </location>
</feature>
<accession>A0A1T4LR64</accession>
<dbReference type="RefSeq" id="WP_078930387.1">
    <property type="nucleotide sequence ID" value="NZ_CAMEQG010000028.1"/>
</dbReference>
<dbReference type="Pfam" id="PF01627">
    <property type="entry name" value="Hpt"/>
    <property type="match status" value="1"/>
</dbReference>
<dbReference type="GO" id="GO:0000160">
    <property type="term" value="P:phosphorelay signal transduction system"/>
    <property type="evidence" value="ECO:0007669"/>
    <property type="project" value="InterPro"/>
</dbReference>